<feature type="compositionally biased region" description="Polar residues" evidence="5">
    <location>
        <begin position="470"/>
        <end position="480"/>
    </location>
</feature>
<dbReference type="InterPro" id="IPR025256">
    <property type="entry name" value="TM7S3/TM198-like_dom"/>
</dbReference>
<evidence type="ECO:0000256" key="4">
    <source>
        <dbReference type="ARBA" id="ARBA00023136"/>
    </source>
</evidence>
<feature type="compositionally biased region" description="Polar residues" evidence="5">
    <location>
        <begin position="970"/>
        <end position="981"/>
    </location>
</feature>
<feature type="transmembrane region" description="Helical" evidence="6">
    <location>
        <begin position="207"/>
        <end position="223"/>
    </location>
</feature>
<feature type="compositionally biased region" description="Polar residues" evidence="5">
    <location>
        <begin position="624"/>
        <end position="634"/>
    </location>
</feature>
<feature type="compositionally biased region" description="Polar residues" evidence="5">
    <location>
        <begin position="70"/>
        <end position="90"/>
    </location>
</feature>
<comment type="caution">
    <text evidence="9">The sequence shown here is derived from an EMBL/GenBank/DDBJ whole genome shotgun (WGS) entry which is preliminary data.</text>
</comment>
<feature type="region of interest" description="Disordered" evidence="5">
    <location>
        <begin position="872"/>
        <end position="925"/>
    </location>
</feature>
<proteinExistence type="predicted"/>
<feature type="transmembrane region" description="Helical" evidence="6">
    <location>
        <begin position="261"/>
        <end position="284"/>
    </location>
</feature>
<evidence type="ECO:0000256" key="6">
    <source>
        <dbReference type="SAM" id="Phobius"/>
    </source>
</evidence>
<feature type="region of interest" description="Disordered" evidence="5">
    <location>
        <begin position="565"/>
        <end position="700"/>
    </location>
</feature>
<evidence type="ECO:0000256" key="2">
    <source>
        <dbReference type="ARBA" id="ARBA00022692"/>
    </source>
</evidence>
<feature type="compositionally biased region" description="Basic and acidic residues" evidence="5">
    <location>
        <begin position="351"/>
        <end position="376"/>
    </location>
</feature>
<evidence type="ECO:0000313" key="9">
    <source>
        <dbReference type="EMBL" id="KAI1521017.1"/>
    </source>
</evidence>
<feature type="region of interest" description="Disordered" evidence="5">
    <location>
        <begin position="455"/>
        <end position="550"/>
    </location>
</feature>
<feature type="domain" description="TM7S3/TM198-like" evidence="8">
    <location>
        <begin position="128"/>
        <end position="331"/>
    </location>
</feature>
<feature type="compositionally biased region" description="Basic and acidic residues" evidence="5">
    <location>
        <begin position="609"/>
        <end position="623"/>
    </location>
</feature>
<feature type="region of interest" description="Disordered" evidence="5">
    <location>
        <begin position="960"/>
        <end position="991"/>
    </location>
</feature>
<dbReference type="AlphaFoldDB" id="A0A317AEJ4"/>
<dbReference type="Proteomes" id="UP000249757">
    <property type="component" value="Unassembled WGS sequence"/>
</dbReference>
<dbReference type="PANTHER" id="PTHR39469">
    <property type="entry name" value="CHROMOSOME 1, WHOLE GENOME SHOTGUN SEQUENCE"/>
    <property type="match status" value="1"/>
</dbReference>
<feature type="transmembrane region" description="Helical" evidence="6">
    <location>
        <begin position="181"/>
        <end position="200"/>
    </location>
</feature>
<keyword evidence="4 6" id="KW-0472">Membrane</keyword>
<feature type="compositionally biased region" description="Basic and acidic residues" evidence="5">
    <location>
        <begin position="960"/>
        <end position="969"/>
    </location>
</feature>
<dbReference type="Pfam" id="PF13886">
    <property type="entry name" value="TM7S3_TM198"/>
    <property type="match status" value="1"/>
</dbReference>
<feature type="signal peptide" evidence="7">
    <location>
        <begin position="1"/>
        <end position="23"/>
    </location>
</feature>
<evidence type="ECO:0000256" key="1">
    <source>
        <dbReference type="ARBA" id="ARBA00004141"/>
    </source>
</evidence>
<evidence type="ECO:0000259" key="8">
    <source>
        <dbReference type="Pfam" id="PF13886"/>
    </source>
</evidence>
<keyword evidence="2 6" id="KW-0812">Transmembrane</keyword>
<feature type="compositionally biased region" description="Polar residues" evidence="5">
    <location>
        <begin position="782"/>
        <end position="801"/>
    </location>
</feature>
<feature type="compositionally biased region" description="Polar residues" evidence="5">
    <location>
        <begin position="646"/>
        <end position="661"/>
    </location>
</feature>
<feature type="compositionally biased region" description="Basic and acidic residues" evidence="5">
    <location>
        <begin position="540"/>
        <end position="549"/>
    </location>
</feature>
<keyword evidence="3 6" id="KW-1133">Transmembrane helix</keyword>
<feature type="transmembrane region" description="Helical" evidence="6">
    <location>
        <begin position="229"/>
        <end position="249"/>
    </location>
</feature>
<feature type="compositionally biased region" description="Basic and acidic residues" evidence="5">
    <location>
        <begin position="406"/>
        <end position="415"/>
    </location>
</feature>
<feature type="compositionally biased region" description="Low complexity" evidence="5">
    <location>
        <begin position="91"/>
        <end position="110"/>
    </location>
</feature>
<gene>
    <name evidence="9" type="ORF">Ptr86124_001385</name>
</gene>
<feature type="compositionally biased region" description="Basic and acidic residues" evidence="5">
    <location>
        <begin position="721"/>
        <end position="730"/>
    </location>
</feature>
<keyword evidence="10" id="KW-1185">Reference proteome</keyword>
<sequence length="1008" mass="108444">MRFSYRCLVVLLVLALCLQLATAAPHAAVRRQDEPPAEETPAPIQGTASQQPAPTPSTSAVPSSRIESDAPSSTPASSVKPSEAPSTNTNAPSTPASGVPSPTSSTSPVSGNPLPIVPTLTPAMGITGVILLLSGLAYAIIGIKKKMVYVFGSAAYLTALAVTVLVVYLMNAPVSNAVQGAFFIAAFFTGVIFGILSLVFADISEGFGCLLGGFCLSMWFLSLKEGGLISSSTGRAIFIGCMTAGGYSLSFSHYTRNYGLIASIAFSGATATILGIDCLAGSGWKEFWLYIWNLNDNIFPLNTTTYPLTKNIKAELAGVVIIALAGIVSQMRVWKIVKEHRTKTAAQQLERQQDLDREEEERGRKVEDNFQKERAQWEAAYGNGPNPEDSSSQSSLESPKVSAIVQEKEVPRNDSMEMLASPRKGIKKLGGNKKQSGTTVTVNVLNDDAIQQIDAEGNPTTNEHGDAVSGSRSDGTTSPASDGVPRPMLTKRSSLRPSVPPPPPSVVPLPFKVPNEDDSLSNDDNMSVSAVPDSETGSSEARRMSKRISDVSAMRQRISYDIGARQAAMTGARDVEDDRASSVAATLDDDLDVLSARELSPPQSPIGTGRDELASEGIARQDSDTVPSEASSDVAQDERKLPQAAVSRQSLTISTDPKNLISSSEASSVYKKSKTSGSVAQSQGSQTEQGGSQFGSLKDGLLPQRLSKVALSYRTNEWAKHLESAEKPDYEDTFMPSSPGVMLANGSEELPAPISDELAAPLVANRRDSRSSAGSKKRSSSHGLQRNSSQTSLARRMSYTQSPPVGSLSRSSSATRLDVLSPLPSNTLLSKRESLIKNRASSLTLTRSSSALADRGDEENMTLAQRRQLLQQQPIESPLTSPRKAPPSTGQKWQSKPWAVKGAPAGFDSHQPRRTSNSQSDQRREQLYSGWRDNMRDATPSQPTVNLAEQQRIALMNEKRQKEMEKQQRELMQQQRASQMDSMMRSGHMMEAHREAMRKLQANANKHA</sequence>
<evidence type="ECO:0000313" key="10">
    <source>
        <dbReference type="Proteomes" id="UP000249757"/>
    </source>
</evidence>
<protein>
    <submittedName>
        <fullName evidence="9">DUF4203 domain containing protein</fullName>
    </submittedName>
</protein>
<feature type="region of interest" description="Disordered" evidence="5">
    <location>
        <begin position="345"/>
        <end position="438"/>
    </location>
</feature>
<accession>A0A317AEJ4</accession>
<feature type="region of interest" description="Disordered" evidence="5">
    <location>
        <begin position="721"/>
        <end position="822"/>
    </location>
</feature>
<evidence type="ECO:0000256" key="3">
    <source>
        <dbReference type="ARBA" id="ARBA00022989"/>
    </source>
</evidence>
<feature type="region of interest" description="Disordered" evidence="5">
    <location>
        <begin position="29"/>
        <end position="110"/>
    </location>
</feature>
<dbReference type="EMBL" id="NRDI02000001">
    <property type="protein sequence ID" value="KAI1521017.1"/>
    <property type="molecule type" value="Genomic_DNA"/>
</dbReference>
<keyword evidence="7" id="KW-0732">Signal</keyword>
<organism evidence="9 10">
    <name type="scientific">Pyrenophora tritici-repentis</name>
    <dbReference type="NCBI Taxonomy" id="45151"/>
    <lineage>
        <taxon>Eukaryota</taxon>
        <taxon>Fungi</taxon>
        <taxon>Dikarya</taxon>
        <taxon>Ascomycota</taxon>
        <taxon>Pezizomycotina</taxon>
        <taxon>Dothideomycetes</taxon>
        <taxon>Pleosporomycetidae</taxon>
        <taxon>Pleosporales</taxon>
        <taxon>Pleosporineae</taxon>
        <taxon>Pleosporaceae</taxon>
        <taxon>Pyrenophora</taxon>
    </lineage>
</organism>
<reference evidence="10" key="1">
    <citation type="journal article" date="2022" name="Microb. Genom.">
        <title>A global pangenome for the wheat fungal pathogen Pyrenophora tritici-repentis and prediction of effector protein structural homology.</title>
        <authorList>
            <person name="Moolhuijzen P.M."/>
            <person name="See P.T."/>
            <person name="Shi G."/>
            <person name="Powell H.R."/>
            <person name="Cockram J."/>
            <person name="Jorgensen L.N."/>
            <person name="Benslimane H."/>
            <person name="Strelkov S.E."/>
            <person name="Turner J."/>
            <person name="Liu Z."/>
            <person name="Moffat C.S."/>
        </authorList>
    </citation>
    <scope>NUCLEOTIDE SEQUENCE [LARGE SCALE GENOMIC DNA]</scope>
</reference>
<feature type="compositionally biased region" description="Low complexity" evidence="5">
    <location>
        <begin position="802"/>
        <end position="813"/>
    </location>
</feature>
<name>A0A317AEJ4_9PLEO</name>
<feature type="transmembrane region" description="Helical" evidence="6">
    <location>
        <begin position="120"/>
        <end position="141"/>
    </location>
</feature>
<evidence type="ECO:0000256" key="5">
    <source>
        <dbReference type="SAM" id="MobiDB-lite"/>
    </source>
</evidence>
<comment type="subcellular location">
    <subcellularLocation>
        <location evidence="1">Membrane</location>
        <topology evidence="1">Multi-pass membrane protein</topology>
    </subcellularLocation>
</comment>
<dbReference type="PANTHER" id="PTHR39469:SF1">
    <property type="entry name" value="DUF4203 DOMAIN-CONTAINING PROTEIN"/>
    <property type="match status" value="1"/>
</dbReference>
<feature type="transmembrane region" description="Helical" evidence="6">
    <location>
        <begin position="148"/>
        <end position="169"/>
    </location>
</feature>
<dbReference type="GO" id="GO:0016020">
    <property type="term" value="C:membrane"/>
    <property type="evidence" value="ECO:0007669"/>
    <property type="project" value="UniProtKB-SubCell"/>
</dbReference>
<feature type="chain" id="PRO_5043803265" evidence="7">
    <location>
        <begin position="24"/>
        <end position="1008"/>
    </location>
</feature>
<feature type="compositionally biased region" description="Low complexity" evidence="5">
    <location>
        <begin position="390"/>
        <end position="402"/>
    </location>
</feature>
<evidence type="ECO:0000256" key="7">
    <source>
        <dbReference type="SAM" id="SignalP"/>
    </source>
</evidence>
<feature type="compositionally biased region" description="Pro residues" evidence="5">
    <location>
        <begin position="498"/>
        <end position="507"/>
    </location>
</feature>
<dbReference type="OrthoDB" id="102260at2759"/>
<feature type="compositionally biased region" description="Low complexity" evidence="5">
    <location>
        <begin position="681"/>
        <end position="696"/>
    </location>
</feature>